<dbReference type="InterPro" id="IPR021301">
    <property type="entry name" value="DUF2779"/>
</dbReference>
<feature type="domain" description="DUF2779" evidence="1">
    <location>
        <begin position="377"/>
        <end position="523"/>
    </location>
</feature>
<evidence type="ECO:0000313" key="2">
    <source>
        <dbReference type="EMBL" id="MRX62582.1"/>
    </source>
</evidence>
<dbReference type="RefSeq" id="WP_154362581.1">
    <property type="nucleotide sequence ID" value="NZ_WKJH01000001.1"/>
</dbReference>
<dbReference type="AlphaFoldDB" id="A0A6I2MHA1"/>
<evidence type="ECO:0000259" key="1">
    <source>
        <dbReference type="Pfam" id="PF11074"/>
    </source>
</evidence>
<accession>A0A6I2MHA1</accession>
<dbReference type="EMBL" id="WKJH01000001">
    <property type="protein sequence ID" value="MRX62582.1"/>
    <property type="molecule type" value="Genomic_DNA"/>
</dbReference>
<dbReference type="OrthoDB" id="9783873at2"/>
<gene>
    <name evidence="2" type="ORF">GJ691_00250</name>
</gene>
<proteinExistence type="predicted"/>
<evidence type="ECO:0000313" key="3">
    <source>
        <dbReference type="Proteomes" id="UP000443153"/>
    </source>
</evidence>
<organism evidence="2 3">
    <name type="scientific">Maribacter luteus</name>
    <dbReference type="NCBI Taxonomy" id="2594478"/>
    <lineage>
        <taxon>Bacteria</taxon>
        <taxon>Pseudomonadati</taxon>
        <taxon>Bacteroidota</taxon>
        <taxon>Flavobacteriia</taxon>
        <taxon>Flavobacteriales</taxon>
        <taxon>Flavobacteriaceae</taxon>
        <taxon>Maribacter</taxon>
    </lineage>
</organism>
<name>A0A6I2MHA1_9FLAO</name>
<reference evidence="2 3" key="1">
    <citation type="submission" date="2019-11" db="EMBL/GenBank/DDBJ databases">
        <title>Maribacter lutea sp. nov., a marine bacterium isolated from intertidal sand.</title>
        <authorList>
            <person name="Liu A."/>
        </authorList>
    </citation>
    <scope>NUCLEOTIDE SEQUENCE [LARGE SCALE GENOMIC DNA]</scope>
    <source>
        <strain evidence="2 3">RZ05</strain>
    </source>
</reference>
<dbReference type="Proteomes" id="UP000443153">
    <property type="component" value="Unassembled WGS sequence"/>
</dbReference>
<dbReference type="Pfam" id="PF11074">
    <property type="entry name" value="DUF2779"/>
    <property type="match status" value="1"/>
</dbReference>
<comment type="caution">
    <text evidence="2">The sequence shown here is derived from an EMBL/GenBank/DDBJ whole genome shotgun (WGS) entry which is preliminary data.</text>
</comment>
<keyword evidence="3" id="KW-1185">Reference proteome</keyword>
<protein>
    <submittedName>
        <fullName evidence="2">DUF2779 domain-containing protein</fullName>
    </submittedName>
</protein>
<sequence length="653" mass="74818">MKPLTKSRFKLGLECPNKLYFTSKKEYANQSLDDSFLVALAKGGFQVEALARLHYPGGVFIDTENHEYDRAINLTRVQLGKDAISIYEAAFEHEGLFIRTDVLSKKGNHIKLIEVKAKSFDPNDEYLFLGKRGGINKGWKSYLFDLAFQKYVAQKAYPQFTFEAYLLMADKTKTSKVNGLNQLFRVPKEGNPRTDVVRSISSIDEIGGSVLSEINVDTLINGIIANEHPYFDNLSFLESITLFKGAYQNNEYLNWPTNFSSCKGCEFKTTPEQAKEGLKSGFKYCFKKQHQWQDQDFEKSNAFEIWNFRGKNLVEENRLLMDDLTEEDINIKVEAGRLSSSERQWVQIEKAQQKDDSIFVLKEELKEEMAKWNFPLHFIDFETSTVALPFTKDRNPYEQVAFQFSHHQLHEDGSIEHRNEYINNTPGEFPNFEFARALKKALSEDEGTIFRFAAHENTIVNAIISQLQAGTEEDATELIAFLKSISTSTKNNVDQWIGRRSMVDLNKVVKDHYYNPLTKGSNSIKAVLPASLDTSTFLQEKYSQPIGTIRVGSTNFEADHVWLQKNNEGVVNPYKMLPPLFEGWSMLELDDTISELEGIADGGAALTAYAKLQYTDMDQKERDEITNALLKYCELDTLAMVMIYEHFKYDLYV</sequence>